<feature type="compositionally biased region" description="Polar residues" evidence="1">
    <location>
        <begin position="44"/>
        <end position="55"/>
    </location>
</feature>
<gene>
    <name evidence="2" type="ORF">HKW66_Vig0033380</name>
</gene>
<dbReference type="EMBL" id="JABFOF010000001">
    <property type="protein sequence ID" value="KAG2408516.1"/>
    <property type="molecule type" value="Genomic_DNA"/>
</dbReference>
<reference evidence="2 3" key="1">
    <citation type="submission" date="2020-05" db="EMBL/GenBank/DDBJ databases">
        <title>Vigna angularis (adzuki bean) Var. LongXiaoDou No. 4 denovo assembly.</title>
        <authorList>
            <person name="Xiang H."/>
        </authorList>
    </citation>
    <scope>NUCLEOTIDE SEQUENCE [LARGE SCALE GENOMIC DNA]</scope>
    <source>
        <tissue evidence="2">Leaf</tissue>
    </source>
</reference>
<proteinExistence type="predicted"/>
<protein>
    <submittedName>
        <fullName evidence="2">Uncharacterized protein</fullName>
    </submittedName>
</protein>
<evidence type="ECO:0000256" key="1">
    <source>
        <dbReference type="SAM" id="MobiDB-lite"/>
    </source>
</evidence>
<name>A0A8T0L961_PHAAN</name>
<evidence type="ECO:0000313" key="2">
    <source>
        <dbReference type="EMBL" id="KAG2408516.1"/>
    </source>
</evidence>
<feature type="region of interest" description="Disordered" evidence="1">
    <location>
        <begin position="26"/>
        <end position="75"/>
    </location>
</feature>
<dbReference type="Proteomes" id="UP000743370">
    <property type="component" value="Unassembled WGS sequence"/>
</dbReference>
<sequence length="75" mass="8289">MQASSPTYWDKAILLSTLQSKGLYRTVKRRRRDDDQTTGAKAASQPTASQESISNGPAKRTRGKKKNDVCCFDAP</sequence>
<dbReference type="AlphaFoldDB" id="A0A8T0L961"/>
<accession>A0A8T0L961</accession>
<comment type="caution">
    <text evidence="2">The sequence shown here is derived from an EMBL/GenBank/DDBJ whole genome shotgun (WGS) entry which is preliminary data.</text>
</comment>
<evidence type="ECO:0000313" key="3">
    <source>
        <dbReference type="Proteomes" id="UP000743370"/>
    </source>
</evidence>
<organism evidence="2 3">
    <name type="scientific">Phaseolus angularis</name>
    <name type="common">Azuki bean</name>
    <name type="synonym">Vigna angularis</name>
    <dbReference type="NCBI Taxonomy" id="3914"/>
    <lineage>
        <taxon>Eukaryota</taxon>
        <taxon>Viridiplantae</taxon>
        <taxon>Streptophyta</taxon>
        <taxon>Embryophyta</taxon>
        <taxon>Tracheophyta</taxon>
        <taxon>Spermatophyta</taxon>
        <taxon>Magnoliopsida</taxon>
        <taxon>eudicotyledons</taxon>
        <taxon>Gunneridae</taxon>
        <taxon>Pentapetalae</taxon>
        <taxon>rosids</taxon>
        <taxon>fabids</taxon>
        <taxon>Fabales</taxon>
        <taxon>Fabaceae</taxon>
        <taxon>Papilionoideae</taxon>
        <taxon>50 kb inversion clade</taxon>
        <taxon>NPAAA clade</taxon>
        <taxon>indigoferoid/millettioid clade</taxon>
        <taxon>Phaseoleae</taxon>
        <taxon>Vigna</taxon>
    </lineage>
</organism>